<reference evidence="1" key="1">
    <citation type="submission" date="2020-05" db="EMBL/GenBank/DDBJ databases">
        <title>Large-scale comparative analyses of tick genomes elucidate their genetic diversity and vector capacities.</title>
        <authorList>
            <person name="Jia N."/>
            <person name="Wang J."/>
            <person name="Shi W."/>
            <person name="Du L."/>
            <person name="Sun Y."/>
            <person name="Zhan W."/>
            <person name="Jiang J."/>
            <person name="Wang Q."/>
            <person name="Zhang B."/>
            <person name="Ji P."/>
            <person name="Sakyi L.B."/>
            <person name="Cui X."/>
            <person name="Yuan T."/>
            <person name="Jiang B."/>
            <person name="Yang W."/>
            <person name="Lam T.T.-Y."/>
            <person name="Chang Q."/>
            <person name="Ding S."/>
            <person name="Wang X."/>
            <person name="Zhu J."/>
            <person name="Ruan X."/>
            <person name="Zhao L."/>
            <person name="Wei J."/>
            <person name="Que T."/>
            <person name="Du C."/>
            <person name="Cheng J."/>
            <person name="Dai P."/>
            <person name="Han X."/>
            <person name="Huang E."/>
            <person name="Gao Y."/>
            <person name="Liu J."/>
            <person name="Shao H."/>
            <person name="Ye R."/>
            <person name="Li L."/>
            <person name="Wei W."/>
            <person name="Wang X."/>
            <person name="Wang C."/>
            <person name="Yang T."/>
            <person name="Huo Q."/>
            <person name="Li W."/>
            <person name="Guo W."/>
            <person name="Chen H."/>
            <person name="Zhou L."/>
            <person name="Ni X."/>
            <person name="Tian J."/>
            <person name="Zhou Y."/>
            <person name="Sheng Y."/>
            <person name="Liu T."/>
            <person name="Pan Y."/>
            <person name="Xia L."/>
            <person name="Li J."/>
            <person name="Zhao F."/>
            <person name="Cao W."/>
        </authorList>
    </citation>
    <scope>NUCLEOTIDE SEQUENCE</scope>
    <source>
        <strain evidence="1">Hyas-2018</strain>
    </source>
</reference>
<protein>
    <submittedName>
        <fullName evidence="1">Uncharacterized protein</fullName>
    </submittedName>
</protein>
<evidence type="ECO:0000313" key="1">
    <source>
        <dbReference type="EMBL" id="KAH6933318.1"/>
    </source>
</evidence>
<evidence type="ECO:0000313" key="2">
    <source>
        <dbReference type="Proteomes" id="UP000821845"/>
    </source>
</evidence>
<gene>
    <name evidence="1" type="ORF">HPB50_014173</name>
</gene>
<proteinExistence type="predicted"/>
<accession>A0ACB7SHV6</accession>
<organism evidence="1 2">
    <name type="scientific">Hyalomma asiaticum</name>
    <name type="common">Tick</name>
    <dbReference type="NCBI Taxonomy" id="266040"/>
    <lineage>
        <taxon>Eukaryota</taxon>
        <taxon>Metazoa</taxon>
        <taxon>Ecdysozoa</taxon>
        <taxon>Arthropoda</taxon>
        <taxon>Chelicerata</taxon>
        <taxon>Arachnida</taxon>
        <taxon>Acari</taxon>
        <taxon>Parasitiformes</taxon>
        <taxon>Ixodida</taxon>
        <taxon>Ixodoidea</taxon>
        <taxon>Ixodidae</taxon>
        <taxon>Hyalomminae</taxon>
        <taxon>Hyalomma</taxon>
    </lineage>
</organism>
<name>A0ACB7SHV6_HYAAI</name>
<dbReference type="Proteomes" id="UP000821845">
    <property type="component" value="Chromosome 4"/>
</dbReference>
<dbReference type="EMBL" id="CM023484">
    <property type="protein sequence ID" value="KAH6933318.1"/>
    <property type="molecule type" value="Genomic_DNA"/>
</dbReference>
<keyword evidence="2" id="KW-1185">Reference proteome</keyword>
<sequence length="279" mass="30001">MLEDLGVRTLPWPPCGADANPIENVWARMKWVLSRRNLSRATSDALWNAIQEEWEALRSDGDYVTSVAARPQATTQHAFIQSTNSTYTTEECEVSEALLQLGACSQDVQDVVDSARAMDKGVQVNTQGTTPKIFKFTDLLTTDAAVLAFTGLQSRSALTLIANEVGAIDNIATNTPVLERVVLVRVLVGVSPAVLLTFVSDNIGGRASGKARVEKSGVLNKLNSFGDDITVNKGFNLDDICGKAGIGIVQPPFLRHESQLSAEGAGKTLKIARARVVCM</sequence>
<comment type="caution">
    <text evidence="1">The sequence shown here is derived from an EMBL/GenBank/DDBJ whole genome shotgun (WGS) entry which is preliminary data.</text>
</comment>